<dbReference type="EMBL" id="LVZM01008343">
    <property type="protein sequence ID" value="OUC45802.1"/>
    <property type="molecule type" value="Genomic_DNA"/>
</dbReference>
<accession>A0A1Y3EKV8</accession>
<proteinExistence type="predicted"/>
<reference evidence="1 2" key="1">
    <citation type="submission" date="2015-04" db="EMBL/GenBank/DDBJ databases">
        <title>Draft genome of the roundworm Trichinella nativa.</title>
        <authorList>
            <person name="Mitreva M."/>
        </authorList>
    </citation>
    <scope>NUCLEOTIDE SEQUENCE [LARGE SCALE GENOMIC DNA]</scope>
    <source>
        <strain evidence="1 2">ISS45</strain>
    </source>
</reference>
<comment type="caution">
    <text evidence="1">The sequence shown here is derived from an EMBL/GenBank/DDBJ whole genome shotgun (WGS) entry which is preliminary data.</text>
</comment>
<gene>
    <name evidence="1" type="ORF">D917_08201</name>
</gene>
<evidence type="ECO:0000313" key="1">
    <source>
        <dbReference type="EMBL" id="OUC45802.1"/>
    </source>
</evidence>
<evidence type="ECO:0000313" key="2">
    <source>
        <dbReference type="Proteomes" id="UP000243006"/>
    </source>
</evidence>
<dbReference type="AlphaFoldDB" id="A0A1Y3EKV8"/>
<protein>
    <submittedName>
        <fullName evidence="1">Uncharacterized protein</fullName>
    </submittedName>
</protein>
<name>A0A1Y3EKV8_9BILA</name>
<sequence length="97" mass="10934">MGTVVNATVWIKPRIPSLNQWSVFIIPIEQFFFNKTHLQIIERLNKIISFIRNNNSMGHATGCIRGSDIQSTISLVEKHEQLTESAAHLNGNPSAVY</sequence>
<organism evidence="1 2">
    <name type="scientific">Trichinella nativa</name>
    <dbReference type="NCBI Taxonomy" id="6335"/>
    <lineage>
        <taxon>Eukaryota</taxon>
        <taxon>Metazoa</taxon>
        <taxon>Ecdysozoa</taxon>
        <taxon>Nematoda</taxon>
        <taxon>Enoplea</taxon>
        <taxon>Dorylaimia</taxon>
        <taxon>Trichinellida</taxon>
        <taxon>Trichinellidae</taxon>
        <taxon>Trichinella</taxon>
    </lineage>
</organism>
<dbReference type="Proteomes" id="UP000243006">
    <property type="component" value="Unassembled WGS sequence"/>
</dbReference>